<comment type="caution">
    <text evidence="11">The sequence shown here is derived from an EMBL/GenBank/DDBJ whole genome shotgun (WGS) entry which is preliminary data.</text>
</comment>
<dbReference type="SUPFAM" id="SSF52540">
    <property type="entry name" value="P-loop containing nucleoside triphosphate hydrolases"/>
    <property type="match status" value="1"/>
</dbReference>
<dbReference type="Proteomes" id="UP001220964">
    <property type="component" value="Unassembled WGS sequence"/>
</dbReference>
<dbReference type="GO" id="GO:0016887">
    <property type="term" value="F:ATP hydrolysis activity"/>
    <property type="evidence" value="ECO:0007669"/>
    <property type="project" value="InterPro"/>
</dbReference>
<dbReference type="GO" id="GO:0055085">
    <property type="term" value="P:transmembrane transport"/>
    <property type="evidence" value="ECO:0007669"/>
    <property type="project" value="UniProtKB-ARBA"/>
</dbReference>
<evidence type="ECO:0000313" key="12">
    <source>
        <dbReference type="Proteomes" id="UP001220964"/>
    </source>
</evidence>
<evidence type="ECO:0000256" key="1">
    <source>
        <dbReference type="ARBA" id="ARBA00004417"/>
    </source>
</evidence>
<feature type="domain" description="ABC transporter" evidence="10">
    <location>
        <begin position="7"/>
        <end position="264"/>
    </location>
</feature>
<accession>A0AAE3NNM8</accession>
<dbReference type="Pfam" id="PF08352">
    <property type="entry name" value="oligo_HPY"/>
    <property type="match status" value="1"/>
</dbReference>
<organism evidence="11 12">
    <name type="scientific">Psychromarinibacter sediminicola</name>
    <dbReference type="NCBI Taxonomy" id="3033385"/>
    <lineage>
        <taxon>Bacteria</taxon>
        <taxon>Pseudomonadati</taxon>
        <taxon>Pseudomonadota</taxon>
        <taxon>Alphaproteobacteria</taxon>
        <taxon>Rhodobacterales</taxon>
        <taxon>Paracoccaceae</taxon>
        <taxon>Psychromarinibacter</taxon>
    </lineage>
</organism>
<dbReference type="AlphaFoldDB" id="A0AAE3NNM8"/>
<evidence type="ECO:0000313" key="11">
    <source>
        <dbReference type="EMBL" id="MDF0599629.1"/>
    </source>
</evidence>
<dbReference type="PROSITE" id="PS50893">
    <property type="entry name" value="ABC_TRANSPORTER_2"/>
    <property type="match status" value="1"/>
</dbReference>
<evidence type="ECO:0000256" key="9">
    <source>
        <dbReference type="ARBA" id="ARBA00023136"/>
    </source>
</evidence>
<dbReference type="InterPro" id="IPR017871">
    <property type="entry name" value="ABC_transporter-like_CS"/>
</dbReference>
<dbReference type="InterPro" id="IPR003439">
    <property type="entry name" value="ABC_transporter-like_ATP-bd"/>
</dbReference>
<dbReference type="RefSeq" id="WP_275565772.1">
    <property type="nucleotide sequence ID" value="NZ_JARGYC010000004.1"/>
</dbReference>
<evidence type="ECO:0000256" key="8">
    <source>
        <dbReference type="ARBA" id="ARBA00022967"/>
    </source>
</evidence>
<dbReference type="InterPro" id="IPR050388">
    <property type="entry name" value="ABC_Ni/Peptide_Import"/>
</dbReference>
<dbReference type="GO" id="GO:0005524">
    <property type="term" value="F:ATP binding"/>
    <property type="evidence" value="ECO:0007669"/>
    <property type="project" value="UniProtKB-KW"/>
</dbReference>
<dbReference type="NCBIfam" id="TIGR01727">
    <property type="entry name" value="oligo_HPY"/>
    <property type="match status" value="1"/>
</dbReference>
<reference evidence="11" key="1">
    <citation type="submission" date="2023-03" db="EMBL/GenBank/DDBJ databases">
        <title>Multiphase analysis and comparison of six strains from genera Psychromarinibacter, Lutimaribacter, and Maritimibacter, including a novel species: Psychromarinibacter sediminicola sp. nov.</title>
        <authorList>
            <person name="Wang Y.-H."/>
            <person name="Ye M.-Q."/>
            <person name="Du Z.-J."/>
        </authorList>
    </citation>
    <scope>NUCLEOTIDE SEQUENCE</scope>
    <source>
        <strain evidence="11">C21-152</strain>
    </source>
</reference>
<dbReference type="InterPro" id="IPR027417">
    <property type="entry name" value="P-loop_NTPase"/>
</dbReference>
<dbReference type="EMBL" id="JARGYC010000004">
    <property type="protein sequence ID" value="MDF0599629.1"/>
    <property type="molecule type" value="Genomic_DNA"/>
</dbReference>
<proteinExistence type="inferred from homology"/>
<name>A0AAE3NNM8_9RHOB</name>
<evidence type="ECO:0000256" key="3">
    <source>
        <dbReference type="ARBA" id="ARBA00022448"/>
    </source>
</evidence>
<dbReference type="Pfam" id="PF00005">
    <property type="entry name" value="ABC_tran"/>
    <property type="match status" value="1"/>
</dbReference>
<dbReference type="PANTHER" id="PTHR43297:SF14">
    <property type="entry name" value="ATPASE AAA-TYPE CORE DOMAIN-CONTAINING PROTEIN"/>
    <property type="match status" value="1"/>
</dbReference>
<keyword evidence="6" id="KW-0547">Nucleotide-binding</keyword>
<keyword evidence="4" id="KW-1003">Cell membrane</keyword>
<evidence type="ECO:0000256" key="6">
    <source>
        <dbReference type="ARBA" id="ARBA00022741"/>
    </source>
</evidence>
<protein>
    <submittedName>
        <fullName evidence="11">ABC transporter ATP-binding protein</fullName>
    </submittedName>
</protein>
<comment type="subcellular location">
    <subcellularLocation>
        <location evidence="1">Cell inner membrane</location>
        <topology evidence="1">Peripheral membrane protein</topology>
    </subcellularLocation>
</comment>
<dbReference type="PROSITE" id="PS00211">
    <property type="entry name" value="ABC_TRANSPORTER_1"/>
    <property type="match status" value="1"/>
</dbReference>
<dbReference type="PANTHER" id="PTHR43297">
    <property type="entry name" value="OLIGOPEPTIDE TRANSPORT ATP-BINDING PROTEIN APPD"/>
    <property type="match status" value="1"/>
</dbReference>
<gene>
    <name evidence="11" type="ORF">P1J78_02685</name>
</gene>
<keyword evidence="8" id="KW-1278">Translocase</keyword>
<evidence type="ECO:0000259" key="10">
    <source>
        <dbReference type="PROSITE" id="PS50893"/>
    </source>
</evidence>
<dbReference type="GO" id="GO:0015833">
    <property type="term" value="P:peptide transport"/>
    <property type="evidence" value="ECO:0007669"/>
    <property type="project" value="InterPro"/>
</dbReference>
<keyword evidence="3" id="KW-0813">Transport</keyword>
<sequence>MADTPLLKVEDLCTHYHLPQGTVRAVDGASLSVKPGQTVGIVGESGCGKSVMLRSILRIVPRPGRIESGRILYARADGQVTDLAALDQDGRAARAIRGAEISMIFQEPMTSLSPVHTIGDQIGEALILHRDLSRKAARAETVAALDRVAMPRAERIVDMYPHEISGGMRQRAMIAMALCCGPRLLMADEPTTALDVTTQAQILALMRRLQEEDGMAIVFVTHDLGVVAQMTEFVVIMYLGRVVETGPVRDIYYRPKHPYTHALLHSIPKLGQRRAGARLQSVKGGLPDPYLTMTGCPFAPRCPHNDGDRCEREAPALRSVGAAQEVRCHYAERLDLQGVRKAVTA</sequence>
<keyword evidence="12" id="KW-1185">Reference proteome</keyword>
<keyword evidence="9" id="KW-0472">Membrane</keyword>
<keyword evidence="5" id="KW-0997">Cell inner membrane</keyword>
<evidence type="ECO:0000256" key="2">
    <source>
        <dbReference type="ARBA" id="ARBA00005417"/>
    </source>
</evidence>
<dbReference type="FunFam" id="3.40.50.300:FF:000016">
    <property type="entry name" value="Oligopeptide ABC transporter ATP-binding component"/>
    <property type="match status" value="1"/>
</dbReference>
<dbReference type="CDD" id="cd03257">
    <property type="entry name" value="ABC_NikE_OppD_transporters"/>
    <property type="match status" value="1"/>
</dbReference>
<dbReference type="SMART" id="SM00382">
    <property type="entry name" value="AAA"/>
    <property type="match status" value="1"/>
</dbReference>
<evidence type="ECO:0000256" key="5">
    <source>
        <dbReference type="ARBA" id="ARBA00022519"/>
    </source>
</evidence>
<comment type="similarity">
    <text evidence="2">Belongs to the ABC transporter superfamily.</text>
</comment>
<evidence type="ECO:0000256" key="4">
    <source>
        <dbReference type="ARBA" id="ARBA00022475"/>
    </source>
</evidence>
<keyword evidence="7 11" id="KW-0067">ATP-binding</keyword>
<evidence type="ECO:0000256" key="7">
    <source>
        <dbReference type="ARBA" id="ARBA00022840"/>
    </source>
</evidence>
<dbReference type="InterPro" id="IPR003593">
    <property type="entry name" value="AAA+_ATPase"/>
</dbReference>
<dbReference type="Gene3D" id="3.40.50.300">
    <property type="entry name" value="P-loop containing nucleotide triphosphate hydrolases"/>
    <property type="match status" value="1"/>
</dbReference>
<dbReference type="InterPro" id="IPR013563">
    <property type="entry name" value="Oligopep_ABC_C"/>
</dbReference>
<dbReference type="GO" id="GO:0005886">
    <property type="term" value="C:plasma membrane"/>
    <property type="evidence" value="ECO:0007669"/>
    <property type="project" value="UniProtKB-SubCell"/>
</dbReference>